<keyword evidence="3" id="KW-1185">Reference proteome</keyword>
<comment type="caution">
    <text evidence="2">The sequence shown here is derived from an EMBL/GenBank/DDBJ whole genome shotgun (WGS) entry which is preliminary data.</text>
</comment>
<name>A0A8H6IQK2_9PEZI</name>
<evidence type="ECO:0000256" key="1">
    <source>
        <dbReference type="SAM" id="MobiDB-lite"/>
    </source>
</evidence>
<dbReference type="EMBL" id="WIGN01000454">
    <property type="protein sequence ID" value="KAF6792626.1"/>
    <property type="molecule type" value="Genomic_DNA"/>
</dbReference>
<proteinExistence type="predicted"/>
<evidence type="ECO:0000313" key="2">
    <source>
        <dbReference type="EMBL" id="KAF6792626.1"/>
    </source>
</evidence>
<dbReference type="AlphaFoldDB" id="A0A8H6IQK2"/>
<evidence type="ECO:0000313" key="3">
    <source>
        <dbReference type="Proteomes" id="UP000652219"/>
    </source>
</evidence>
<reference evidence="2 3" key="1">
    <citation type="journal article" date="2020" name="Phytopathology">
        <title>Genome Sequence Resources of Colletotrichum truncatum, C. plurivorum, C. musicola, and C. sojae: Four Species Pathogenic to Soybean (Glycine max).</title>
        <authorList>
            <person name="Rogerio F."/>
            <person name="Boufleur T.R."/>
            <person name="Ciampi-Guillardi M."/>
            <person name="Sukno S.A."/>
            <person name="Thon M.R."/>
            <person name="Massola Junior N.S."/>
            <person name="Baroncelli R."/>
        </authorList>
    </citation>
    <scope>NUCLEOTIDE SEQUENCE [LARGE SCALE GENOMIC DNA]</scope>
    <source>
        <strain evidence="2 3">LFN0009</strain>
    </source>
</reference>
<accession>A0A8H6IQK2</accession>
<sequence length="141" mass="15733">MGKGKRQKHRGTPEMMLRYEVPPWFLDRIQTADELKNVRAKLRLVDETPDDQQEPSAAVESPGGNPISELASDKQDTVFTVSQESVYELLDAAASLQTMDLAGRLSASHSSLEIPCEMRFGLQFLDELVIHMAQELDSSLT</sequence>
<dbReference type="Proteomes" id="UP000652219">
    <property type="component" value="Unassembled WGS sequence"/>
</dbReference>
<organism evidence="2 3">
    <name type="scientific">Colletotrichum sojae</name>
    <dbReference type="NCBI Taxonomy" id="2175907"/>
    <lineage>
        <taxon>Eukaryota</taxon>
        <taxon>Fungi</taxon>
        <taxon>Dikarya</taxon>
        <taxon>Ascomycota</taxon>
        <taxon>Pezizomycotina</taxon>
        <taxon>Sordariomycetes</taxon>
        <taxon>Hypocreomycetidae</taxon>
        <taxon>Glomerellales</taxon>
        <taxon>Glomerellaceae</taxon>
        <taxon>Colletotrichum</taxon>
        <taxon>Colletotrichum orchidearum species complex</taxon>
    </lineage>
</organism>
<protein>
    <submittedName>
        <fullName evidence="2">AAA family ATPase</fullName>
    </submittedName>
</protein>
<feature type="region of interest" description="Disordered" evidence="1">
    <location>
        <begin position="44"/>
        <end position="74"/>
    </location>
</feature>
<gene>
    <name evidence="2" type="ORF">CSOJ01_14146</name>
</gene>